<keyword evidence="2" id="KW-1185">Reference proteome</keyword>
<evidence type="ECO:0000313" key="1">
    <source>
        <dbReference type="EMBL" id="NEU70590.1"/>
    </source>
</evidence>
<sequence>MNGHFLTKIRPYAWYPASTNPPQLSLEEEMSYQLILNIALVGVVAGFYDHKRNQFCKNCERYFGSHCERFDQYNDIDSINKSLAWTYEPVNKVLAWMLIPLPVLSSLYQAHPEAGLN</sequence>
<name>A0A6M0IQI0_9BACT</name>
<proteinExistence type="predicted"/>
<dbReference type="EMBL" id="JAAGNZ010000006">
    <property type="protein sequence ID" value="NEU70590.1"/>
    <property type="molecule type" value="Genomic_DNA"/>
</dbReference>
<gene>
    <name evidence="1" type="ORF">GK091_27240</name>
</gene>
<evidence type="ECO:0000313" key="2">
    <source>
        <dbReference type="Proteomes" id="UP000477386"/>
    </source>
</evidence>
<protein>
    <submittedName>
        <fullName evidence="1">Uncharacterized protein</fullName>
    </submittedName>
</protein>
<dbReference type="AlphaFoldDB" id="A0A6M0IQI0"/>
<accession>A0A6M0IQI0</accession>
<dbReference type="RefSeq" id="WP_164043904.1">
    <property type="nucleotide sequence ID" value="NZ_JAAGNZ010000006.1"/>
</dbReference>
<dbReference type="Proteomes" id="UP000477386">
    <property type="component" value="Unassembled WGS sequence"/>
</dbReference>
<comment type="caution">
    <text evidence="1">The sequence shown here is derived from an EMBL/GenBank/DDBJ whole genome shotgun (WGS) entry which is preliminary data.</text>
</comment>
<reference evidence="1 2" key="1">
    <citation type="submission" date="2020-02" db="EMBL/GenBank/DDBJ databases">
        <title>Draft genome sequence of two Spirosoma agri KCTC 52727 and Spirosoma terrae KCTC 52035.</title>
        <authorList>
            <person name="Rojas J."/>
            <person name="Ambika Manirajan B."/>
            <person name="Ratering S."/>
            <person name="Suarez C."/>
            <person name="Schnell S."/>
        </authorList>
    </citation>
    <scope>NUCLEOTIDE SEQUENCE [LARGE SCALE GENOMIC DNA]</scope>
    <source>
        <strain evidence="1 2">KCTC 52727</strain>
    </source>
</reference>
<organism evidence="1 2">
    <name type="scientific">Spirosoma agri</name>
    <dbReference type="NCBI Taxonomy" id="1987381"/>
    <lineage>
        <taxon>Bacteria</taxon>
        <taxon>Pseudomonadati</taxon>
        <taxon>Bacteroidota</taxon>
        <taxon>Cytophagia</taxon>
        <taxon>Cytophagales</taxon>
        <taxon>Cytophagaceae</taxon>
        <taxon>Spirosoma</taxon>
    </lineage>
</organism>